<dbReference type="WBParaSite" id="HPBE_0001376401-mRNA-1">
    <property type="protein sequence ID" value="HPBE_0001376401-mRNA-1"/>
    <property type="gene ID" value="HPBE_0001376401"/>
</dbReference>
<gene>
    <name evidence="1" type="ORF">HPBE_LOCUS13768</name>
</gene>
<evidence type="ECO:0000313" key="2">
    <source>
        <dbReference type="Proteomes" id="UP000050761"/>
    </source>
</evidence>
<dbReference type="Proteomes" id="UP000050761">
    <property type="component" value="Unassembled WGS sequence"/>
</dbReference>
<organism evidence="2 3">
    <name type="scientific">Heligmosomoides polygyrus</name>
    <name type="common">Parasitic roundworm</name>
    <dbReference type="NCBI Taxonomy" id="6339"/>
    <lineage>
        <taxon>Eukaryota</taxon>
        <taxon>Metazoa</taxon>
        <taxon>Ecdysozoa</taxon>
        <taxon>Nematoda</taxon>
        <taxon>Chromadorea</taxon>
        <taxon>Rhabditida</taxon>
        <taxon>Rhabditina</taxon>
        <taxon>Rhabditomorpha</taxon>
        <taxon>Strongyloidea</taxon>
        <taxon>Heligmosomidae</taxon>
        <taxon>Heligmosomoides</taxon>
    </lineage>
</organism>
<accession>A0A3P8DA66</accession>
<name>A0A183FYM6_HELPZ</name>
<dbReference type="AlphaFoldDB" id="A0A183FYM6"/>
<protein>
    <submittedName>
        <fullName evidence="3">50S ribosomal protein L21</fullName>
    </submittedName>
</protein>
<reference evidence="1 2" key="1">
    <citation type="submission" date="2018-11" db="EMBL/GenBank/DDBJ databases">
        <authorList>
            <consortium name="Pathogen Informatics"/>
        </authorList>
    </citation>
    <scope>NUCLEOTIDE SEQUENCE [LARGE SCALE GENOMIC DNA]</scope>
</reference>
<reference evidence="3" key="2">
    <citation type="submission" date="2019-09" db="UniProtKB">
        <authorList>
            <consortium name="WormBaseParasite"/>
        </authorList>
    </citation>
    <scope>IDENTIFICATION</scope>
</reference>
<proteinExistence type="predicted"/>
<accession>A0A183FYM6</accession>
<evidence type="ECO:0000313" key="3">
    <source>
        <dbReference type="WBParaSite" id="HPBE_0001376401-mRNA-1"/>
    </source>
</evidence>
<keyword evidence="2" id="KW-1185">Reference proteome</keyword>
<sequence length="84" mass="9715">MFYSRHYAHYPRRRFFGREDDVEDIVEVENIVAQEIGDVSEGDNVILEGNQAVVEAAVAAEYDNPFRSFSWVKLKKAGWIADNY</sequence>
<evidence type="ECO:0000313" key="1">
    <source>
        <dbReference type="EMBL" id="VDO97358.1"/>
    </source>
</evidence>
<dbReference type="EMBL" id="UZAH01028062">
    <property type="protein sequence ID" value="VDO97358.1"/>
    <property type="molecule type" value="Genomic_DNA"/>
</dbReference>